<accession>A0AAX4FMX7</accession>
<sequence length="108" mass="12484">MDMMFLAAGWRRLGRVGSTEKTKDLDLQMPVTGETAWVQIKCASNVGVFNRYLKDNEKMSQYDRMFFVYHTGEEIRSDQENVDVLGLEKVVDMVINGGFVDWVLERAR</sequence>
<name>A0AAX4FMX7_XANEU</name>
<evidence type="ECO:0000313" key="1">
    <source>
        <dbReference type="EMBL" id="WOP57189.1"/>
    </source>
</evidence>
<dbReference type="AlphaFoldDB" id="A0AAX4FMX7"/>
<dbReference type="EMBL" id="CP137539">
    <property type="protein sequence ID" value="WOP57189.1"/>
    <property type="molecule type" value="Genomic_DNA"/>
</dbReference>
<evidence type="ECO:0000313" key="2">
    <source>
        <dbReference type="Proteomes" id="UP001304429"/>
    </source>
</evidence>
<dbReference type="Proteomes" id="UP001304429">
    <property type="component" value="Chromosome"/>
</dbReference>
<reference evidence="1" key="1">
    <citation type="submission" date="2023-10" db="EMBL/GenBank/DDBJ databases">
        <title>Comparative Genomic Analysis of Tomato Bacterial Spot Xanthomonads Reveals A New Lineage of Xanthomonas euvesicatoria.</title>
        <authorList>
            <person name="Huang C.-J."/>
            <person name="Wu T.-L."/>
            <person name="Wu Y.-L."/>
            <person name="Wang R.-S."/>
            <person name="Lin Y.-C."/>
        </authorList>
    </citation>
    <scope>NUCLEOTIDE SEQUENCE</scope>
    <source>
        <strain evidence="1">T0319-01</strain>
    </source>
</reference>
<evidence type="ECO:0008006" key="3">
    <source>
        <dbReference type="Google" id="ProtNLM"/>
    </source>
</evidence>
<organism evidence="1 2">
    <name type="scientific">Xanthomonas euvesicatoria</name>
    <dbReference type="NCBI Taxonomy" id="456327"/>
    <lineage>
        <taxon>Bacteria</taxon>
        <taxon>Pseudomonadati</taxon>
        <taxon>Pseudomonadota</taxon>
        <taxon>Gammaproteobacteria</taxon>
        <taxon>Lysobacterales</taxon>
        <taxon>Lysobacteraceae</taxon>
        <taxon>Xanthomonas</taxon>
    </lineage>
</organism>
<dbReference type="GeneID" id="97511970"/>
<protein>
    <recommendedName>
        <fullName evidence="3">Restriction endonuclease type IV Mrr domain-containing protein</fullName>
    </recommendedName>
</protein>
<dbReference type="RefSeq" id="WP_146200106.1">
    <property type="nucleotide sequence ID" value="NZ_CP137532.1"/>
</dbReference>
<gene>
    <name evidence="1" type="ORF">R5577_03100</name>
</gene>
<proteinExistence type="predicted"/>